<feature type="domain" description="DNA topoisomerase I catalytic core eukaryotic-type" evidence="8">
    <location>
        <begin position="94"/>
        <end position="300"/>
    </location>
</feature>
<dbReference type="OrthoDB" id="9778962at2"/>
<keyword evidence="6 10" id="KW-0413">Isomerase</keyword>
<evidence type="ECO:0000256" key="2">
    <source>
        <dbReference type="ARBA" id="ARBA00006645"/>
    </source>
</evidence>
<comment type="caution">
    <text evidence="10">The sequence shown here is derived from an EMBL/GenBank/DDBJ whole genome shotgun (WGS) entry which is preliminary data.</text>
</comment>
<dbReference type="GO" id="GO:0003917">
    <property type="term" value="F:DNA topoisomerase type I (single strand cut, ATP-independent) activity"/>
    <property type="evidence" value="ECO:0007669"/>
    <property type="project" value="UniProtKB-EC"/>
</dbReference>
<dbReference type="GO" id="GO:0006265">
    <property type="term" value="P:DNA topological change"/>
    <property type="evidence" value="ECO:0007669"/>
    <property type="project" value="InterPro"/>
</dbReference>
<evidence type="ECO:0000259" key="8">
    <source>
        <dbReference type="Pfam" id="PF01028"/>
    </source>
</evidence>
<dbReference type="GO" id="GO:0003677">
    <property type="term" value="F:DNA binding"/>
    <property type="evidence" value="ECO:0007669"/>
    <property type="project" value="UniProtKB-KW"/>
</dbReference>
<dbReference type="PRINTS" id="PR00416">
    <property type="entry name" value="EUTPISMRASEI"/>
</dbReference>
<dbReference type="SUPFAM" id="SSF55869">
    <property type="entry name" value="DNA topoisomerase I domain"/>
    <property type="match status" value="1"/>
</dbReference>
<evidence type="ECO:0000259" key="9">
    <source>
        <dbReference type="Pfam" id="PF21338"/>
    </source>
</evidence>
<reference evidence="10 11" key="1">
    <citation type="submission" date="2018-11" db="EMBL/GenBank/DDBJ databases">
        <title>Trebonia kvetii gen.nov., sp.nov., a novel acidophilic actinobacterium, and proposal of the new actinobacterial family Treboniaceae fam. nov.</title>
        <authorList>
            <person name="Rapoport D."/>
            <person name="Sagova-Mareckova M."/>
            <person name="Sedlacek I."/>
            <person name="Provaznik J."/>
            <person name="Kralova S."/>
            <person name="Pavlinic D."/>
            <person name="Benes V."/>
            <person name="Kopecky J."/>
        </authorList>
    </citation>
    <scope>NUCLEOTIDE SEQUENCE [LARGE SCALE GENOMIC DNA]</scope>
    <source>
        <strain evidence="10 11">15Tr583</strain>
    </source>
</reference>
<keyword evidence="5" id="KW-0238">DNA-binding</keyword>
<dbReference type="InterPro" id="IPR014711">
    <property type="entry name" value="TopoI_cat_a-hlx-sub_euk"/>
</dbReference>
<comment type="catalytic activity">
    <reaction evidence="1">
        <text>ATP-independent breakage of single-stranded DNA, followed by passage and rejoining.</text>
        <dbReference type="EC" id="5.6.2.1"/>
    </reaction>
</comment>
<dbReference type="EC" id="5.6.2.1" evidence="3"/>
<evidence type="ECO:0000256" key="1">
    <source>
        <dbReference type="ARBA" id="ARBA00000213"/>
    </source>
</evidence>
<name>A0A6P2BUD7_9ACTN</name>
<dbReference type="InterPro" id="IPR035447">
    <property type="entry name" value="DNA_topo_I_N_sf"/>
</dbReference>
<dbReference type="Pfam" id="PF21338">
    <property type="entry name" value="Top1B_N_bact"/>
    <property type="match status" value="1"/>
</dbReference>
<dbReference type="InterPro" id="IPR013500">
    <property type="entry name" value="TopoI_cat_euk"/>
</dbReference>
<proteinExistence type="inferred from homology"/>
<dbReference type="RefSeq" id="WP_145857748.1">
    <property type="nucleotide sequence ID" value="NZ_RPFW01000005.1"/>
</dbReference>
<evidence type="ECO:0000256" key="6">
    <source>
        <dbReference type="ARBA" id="ARBA00023235"/>
    </source>
</evidence>
<evidence type="ECO:0000256" key="7">
    <source>
        <dbReference type="SAM" id="MobiDB-lite"/>
    </source>
</evidence>
<dbReference type="Gene3D" id="3.30.66.10">
    <property type="entry name" value="DNA topoisomerase I domain"/>
    <property type="match status" value="1"/>
</dbReference>
<dbReference type="Gene3D" id="3.90.15.10">
    <property type="entry name" value="Topoisomerase I, Chain A, domain 3"/>
    <property type="match status" value="1"/>
</dbReference>
<organism evidence="10 11">
    <name type="scientific">Trebonia kvetii</name>
    <dbReference type="NCBI Taxonomy" id="2480626"/>
    <lineage>
        <taxon>Bacteria</taxon>
        <taxon>Bacillati</taxon>
        <taxon>Actinomycetota</taxon>
        <taxon>Actinomycetes</taxon>
        <taxon>Streptosporangiales</taxon>
        <taxon>Treboniaceae</taxon>
        <taxon>Trebonia</taxon>
    </lineage>
</organism>
<feature type="domain" description="DNA topoisomerase IB N-terminal" evidence="9">
    <location>
        <begin position="33"/>
        <end position="81"/>
    </location>
</feature>
<dbReference type="InterPro" id="IPR001631">
    <property type="entry name" value="TopoI"/>
</dbReference>
<evidence type="ECO:0000256" key="4">
    <source>
        <dbReference type="ARBA" id="ARBA00023029"/>
    </source>
</evidence>
<keyword evidence="11" id="KW-1185">Reference proteome</keyword>
<gene>
    <name evidence="10" type="ORF">EAS64_27840</name>
</gene>
<dbReference type="Pfam" id="PF01028">
    <property type="entry name" value="Topoisom_I"/>
    <property type="match status" value="1"/>
</dbReference>
<accession>A0A6P2BUD7</accession>
<keyword evidence="4" id="KW-0799">Topoisomerase</keyword>
<dbReference type="PROSITE" id="PS52038">
    <property type="entry name" value="TOPO_IB_2"/>
    <property type="match status" value="1"/>
</dbReference>
<dbReference type="InterPro" id="IPR049331">
    <property type="entry name" value="Top1B_N_bact"/>
</dbReference>
<dbReference type="EMBL" id="RPFW01000005">
    <property type="protein sequence ID" value="TVZ02590.1"/>
    <property type="molecule type" value="Genomic_DNA"/>
</dbReference>
<evidence type="ECO:0000313" key="10">
    <source>
        <dbReference type="EMBL" id="TVZ02590.1"/>
    </source>
</evidence>
<protein>
    <recommendedName>
        <fullName evidence="3">DNA topoisomerase</fullName>
        <ecNumber evidence="3">5.6.2.1</ecNumber>
    </recommendedName>
</protein>
<dbReference type="InterPro" id="IPR011010">
    <property type="entry name" value="DNA_brk_join_enz"/>
</dbReference>
<feature type="region of interest" description="Disordered" evidence="7">
    <location>
        <begin position="1"/>
        <end position="28"/>
    </location>
</feature>
<evidence type="ECO:0000256" key="3">
    <source>
        <dbReference type="ARBA" id="ARBA00012891"/>
    </source>
</evidence>
<dbReference type="AlphaFoldDB" id="A0A6P2BUD7"/>
<sequence>MSPDESSLAAAVPGLIRSDPRGPGITRERSREGFRYRDRSGAEVTERLTLQRIGALAIPPAWANVWISPDPLGHIQATGVDSRGRTQYRYHQLWREQREAQKFLHMLRFASALPVLRAATMQDLARAGLDRDRVAASAVRLIDLGLFRVGGEKYAALDHHYGATTLEKRHLTLTRDGMKFDYIAKEGKRRTISITDEVVIPTVRALARSRNGLDTLFSYQHGDNWRVLHSHDVSNYIAARAGGHFTAKEFRTWNATVLMALVLSNTAPSPSARSRQRVIAAGIREVAGWLGDTPAVARKSYIDPQLISRYESAGELPAIPSLPVALPAPAEAEIAVAALLAAPGASTTAAALP</sequence>
<comment type="similarity">
    <text evidence="2">Belongs to the type IB topoisomerase family.</text>
</comment>
<dbReference type="SUPFAM" id="SSF56349">
    <property type="entry name" value="DNA breaking-rejoining enzymes"/>
    <property type="match status" value="1"/>
</dbReference>
<evidence type="ECO:0000256" key="5">
    <source>
        <dbReference type="ARBA" id="ARBA00023125"/>
    </source>
</evidence>
<dbReference type="Gene3D" id="1.10.132.120">
    <property type="match status" value="1"/>
</dbReference>
<evidence type="ECO:0000313" key="11">
    <source>
        <dbReference type="Proteomes" id="UP000460272"/>
    </source>
</evidence>
<dbReference type="Proteomes" id="UP000460272">
    <property type="component" value="Unassembled WGS sequence"/>
</dbReference>